<evidence type="ECO:0000256" key="1">
    <source>
        <dbReference type="ARBA" id="ARBA00022679"/>
    </source>
</evidence>
<name>A0A927BXF6_9BACL</name>
<dbReference type="InterPro" id="IPR016181">
    <property type="entry name" value="Acyl_CoA_acyltransferase"/>
</dbReference>
<organism evidence="4 5">
    <name type="scientific">Paenibacillus sabuli</name>
    <dbReference type="NCBI Taxonomy" id="2772509"/>
    <lineage>
        <taxon>Bacteria</taxon>
        <taxon>Bacillati</taxon>
        <taxon>Bacillota</taxon>
        <taxon>Bacilli</taxon>
        <taxon>Bacillales</taxon>
        <taxon>Paenibacillaceae</taxon>
        <taxon>Paenibacillus</taxon>
    </lineage>
</organism>
<dbReference type="InterPro" id="IPR000182">
    <property type="entry name" value="GNAT_dom"/>
</dbReference>
<evidence type="ECO:0000313" key="4">
    <source>
        <dbReference type="EMBL" id="MBD2847118.1"/>
    </source>
</evidence>
<dbReference type="GO" id="GO:0016747">
    <property type="term" value="F:acyltransferase activity, transferring groups other than amino-acyl groups"/>
    <property type="evidence" value="ECO:0007669"/>
    <property type="project" value="InterPro"/>
</dbReference>
<dbReference type="PANTHER" id="PTHR43877">
    <property type="entry name" value="AMINOALKYLPHOSPHONATE N-ACETYLTRANSFERASE-RELATED-RELATED"/>
    <property type="match status" value="1"/>
</dbReference>
<sequence length="325" mass="36566">MKCKLMPLDEAHLDRMQALWNEELGQALPMRQRLLRQTVFEDENLLHEGSWAAEDPASGRLIGFVVAKHPGTRLAAYGISSEHGWIHSLLVAQAARGRGIGGELLRRAEGVLAARGARRIQLGNDLYSRLAPGLPAELEQTRVWLERRGYAEEGTVYDMRRAYAADVEVALPELGETQATMRLATPQDREAMTAFMARCFPGAWDYQHRAYWERGGTGREYVVLEHGGEPIGFCRINDADSPLLAQNIYWAPLFEQPLGGIGPLGIDERYRGHRYGIKIVQAGIHFLLHRGCRAIVIDTTPFVDFYGKLGYETWRAYVRYAKAMA</sequence>
<evidence type="ECO:0000259" key="3">
    <source>
        <dbReference type="PROSITE" id="PS51186"/>
    </source>
</evidence>
<dbReference type="InterPro" id="IPR050832">
    <property type="entry name" value="Bact_Acetyltransf"/>
</dbReference>
<protein>
    <submittedName>
        <fullName evidence="4">GNAT family N-acetyltransferase</fullName>
    </submittedName>
</protein>
<dbReference type="PANTHER" id="PTHR43877:SF2">
    <property type="entry name" value="AMINOALKYLPHOSPHONATE N-ACETYLTRANSFERASE-RELATED"/>
    <property type="match status" value="1"/>
</dbReference>
<dbReference type="AlphaFoldDB" id="A0A927BXF6"/>
<dbReference type="Proteomes" id="UP000621560">
    <property type="component" value="Unassembled WGS sequence"/>
</dbReference>
<dbReference type="CDD" id="cd04301">
    <property type="entry name" value="NAT_SF"/>
    <property type="match status" value="2"/>
</dbReference>
<keyword evidence="1" id="KW-0808">Transferase</keyword>
<keyword evidence="2" id="KW-0012">Acyltransferase</keyword>
<evidence type="ECO:0000313" key="5">
    <source>
        <dbReference type="Proteomes" id="UP000621560"/>
    </source>
</evidence>
<accession>A0A927BXF6</accession>
<proteinExistence type="predicted"/>
<feature type="domain" description="N-acetyltransferase" evidence="3">
    <location>
        <begin position="3"/>
        <end position="172"/>
    </location>
</feature>
<feature type="domain" description="N-acetyltransferase" evidence="3">
    <location>
        <begin position="179"/>
        <end position="325"/>
    </location>
</feature>
<evidence type="ECO:0000256" key="2">
    <source>
        <dbReference type="ARBA" id="ARBA00023315"/>
    </source>
</evidence>
<comment type="caution">
    <text evidence="4">The sequence shown here is derived from an EMBL/GenBank/DDBJ whole genome shotgun (WGS) entry which is preliminary data.</text>
</comment>
<dbReference type="PROSITE" id="PS51186">
    <property type="entry name" value="GNAT"/>
    <property type="match status" value="2"/>
</dbReference>
<dbReference type="RefSeq" id="WP_190920134.1">
    <property type="nucleotide sequence ID" value="NZ_JACXIZ010000032.1"/>
</dbReference>
<dbReference type="SUPFAM" id="SSF55729">
    <property type="entry name" value="Acyl-CoA N-acyltransferases (Nat)"/>
    <property type="match status" value="2"/>
</dbReference>
<keyword evidence="5" id="KW-1185">Reference proteome</keyword>
<gene>
    <name evidence="4" type="ORF">IDH44_18115</name>
</gene>
<reference evidence="4" key="1">
    <citation type="submission" date="2020-09" db="EMBL/GenBank/DDBJ databases">
        <title>A novel bacterium of genus Paenibacillus, isolated from South China Sea.</title>
        <authorList>
            <person name="Huang H."/>
            <person name="Mo K."/>
            <person name="Hu Y."/>
        </authorList>
    </citation>
    <scope>NUCLEOTIDE SEQUENCE</scope>
    <source>
        <strain evidence="4">IB182496</strain>
    </source>
</reference>
<dbReference type="Pfam" id="PF00583">
    <property type="entry name" value="Acetyltransf_1"/>
    <property type="match status" value="2"/>
</dbReference>
<dbReference type="EMBL" id="JACXIZ010000032">
    <property type="protein sequence ID" value="MBD2847118.1"/>
    <property type="molecule type" value="Genomic_DNA"/>
</dbReference>
<dbReference type="Gene3D" id="3.40.630.30">
    <property type="match status" value="2"/>
</dbReference>